<feature type="compositionally biased region" description="Pro residues" evidence="1">
    <location>
        <begin position="1"/>
        <end position="24"/>
    </location>
</feature>
<proteinExistence type="predicted"/>
<feature type="region of interest" description="Disordered" evidence="1">
    <location>
        <begin position="1"/>
        <end position="72"/>
    </location>
</feature>
<evidence type="ECO:0000313" key="3">
    <source>
        <dbReference type="Proteomes" id="UP000179734"/>
    </source>
</evidence>
<name>A0A1S1MH39_9MYCO</name>
<organism evidence="2 3">
    <name type="scientific">Mycobacterium talmoniae</name>
    <dbReference type="NCBI Taxonomy" id="1858794"/>
    <lineage>
        <taxon>Bacteria</taxon>
        <taxon>Bacillati</taxon>
        <taxon>Actinomycetota</taxon>
        <taxon>Actinomycetes</taxon>
        <taxon>Mycobacteriales</taxon>
        <taxon>Mycobacteriaceae</taxon>
        <taxon>Mycobacterium</taxon>
    </lineage>
</organism>
<sequence>MPPEDLPPAPEDLPPAPEDLPPAPEDLAPAPEDLPPAPEDLPPVVEAPPAEGPAIVETDWTYDESDGAARSDTRQWALHTVPQAPALTDPALPAPPIDPAAAGGPALAAVPAPVFDVANQVMSGETPAGLPGGMQMPDPNSLPVDPTGARPDLGYVAQLWQAIQSQNVAGNDALTNFAQQPPVAPAQ</sequence>
<accession>A0A1S1MH39</accession>
<evidence type="ECO:0000256" key="1">
    <source>
        <dbReference type="SAM" id="MobiDB-lite"/>
    </source>
</evidence>
<dbReference type="Proteomes" id="UP000179734">
    <property type="component" value="Unassembled WGS sequence"/>
</dbReference>
<feature type="region of interest" description="Disordered" evidence="1">
    <location>
        <begin position="125"/>
        <end position="149"/>
    </location>
</feature>
<keyword evidence="3" id="KW-1185">Reference proteome</keyword>
<dbReference type="EMBL" id="MLQM01000296">
    <property type="protein sequence ID" value="OHU83939.1"/>
    <property type="molecule type" value="Genomic_DNA"/>
</dbReference>
<gene>
    <name evidence="2" type="ORF">BKN37_26640</name>
</gene>
<evidence type="ECO:0008006" key="4">
    <source>
        <dbReference type="Google" id="ProtNLM"/>
    </source>
</evidence>
<dbReference type="AlphaFoldDB" id="A0A1S1MH39"/>
<evidence type="ECO:0000313" key="2">
    <source>
        <dbReference type="EMBL" id="OHU83939.1"/>
    </source>
</evidence>
<protein>
    <recommendedName>
        <fullName evidence="4">Resuscitation-promoting factor RpfA</fullName>
    </recommendedName>
</protein>
<feature type="compositionally biased region" description="Pro residues" evidence="1">
    <location>
        <begin position="32"/>
        <end position="41"/>
    </location>
</feature>
<comment type="caution">
    <text evidence="2">The sequence shown here is derived from an EMBL/GenBank/DDBJ whole genome shotgun (WGS) entry which is preliminary data.</text>
</comment>
<reference evidence="2 3" key="1">
    <citation type="submission" date="2016-10" db="EMBL/GenBank/DDBJ databases">
        <title>Genome sequence of Mycobacterium talmonii.</title>
        <authorList>
            <person name="Greninger A.L."/>
            <person name="Elliott B."/>
            <person name="Vasireddy S."/>
            <person name="Vasireddy R."/>
        </authorList>
    </citation>
    <scope>NUCLEOTIDE SEQUENCE [LARGE SCALE GENOMIC DNA]</scope>
    <source>
        <strain evidence="3">NE-TNMC-100812</strain>
    </source>
</reference>